<dbReference type="PANTHER" id="PTHR46565:SF20">
    <property type="entry name" value="COLD SHOCK DOMAIN-CONTAINING PROTEIN 4"/>
    <property type="match status" value="1"/>
</dbReference>
<dbReference type="Gene3D" id="2.40.50.140">
    <property type="entry name" value="Nucleic acid-binding proteins"/>
    <property type="match status" value="1"/>
</dbReference>
<dbReference type="Pfam" id="PF00313">
    <property type="entry name" value="CSD"/>
    <property type="match status" value="1"/>
</dbReference>
<keyword evidence="5" id="KW-1185">Reference proteome</keyword>
<dbReference type="SMART" id="SM00357">
    <property type="entry name" value="CSP"/>
    <property type="match status" value="1"/>
</dbReference>
<name>X7E6G3_9GAMM</name>
<dbReference type="PRINTS" id="PR00050">
    <property type="entry name" value="COLDSHOCK"/>
</dbReference>
<dbReference type="InterPro" id="IPR002059">
    <property type="entry name" value="CSP_DNA-bd"/>
</dbReference>
<feature type="region of interest" description="Disordered" evidence="2">
    <location>
        <begin position="68"/>
        <end position="87"/>
    </location>
</feature>
<dbReference type="GO" id="GO:0003676">
    <property type="term" value="F:nucleic acid binding"/>
    <property type="evidence" value="ECO:0007669"/>
    <property type="project" value="InterPro"/>
</dbReference>
<dbReference type="PROSITE" id="PS51857">
    <property type="entry name" value="CSD_2"/>
    <property type="match status" value="1"/>
</dbReference>
<protein>
    <submittedName>
        <fullName evidence="4">Cold-shock protein</fullName>
    </submittedName>
</protein>
<dbReference type="CDD" id="cd04458">
    <property type="entry name" value="CSP_CDS"/>
    <property type="match status" value="1"/>
</dbReference>
<evidence type="ECO:0000259" key="3">
    <source>
        <dbReference type="PROSITE" id="PS51857"/>
    </source>
</evidence>
<comment type="caution">
    <text evidence="4">The sequence shown here is derived from an EMBL/GenBank/DDBJ whole genome shotgun (WGS) entry which is preliminary data.</text>
</comment>
<dbReference type="PANTHER" id="PTHR46565">
    <property type="entry name" value="COLD SHOCK DOMAIN PROTEIN 2"/>
    <property type="match status" value="1"/>
</dbReference>
<sequence>MHLGLVKWFNNAKGYGFIVSEDFEEDLFIHYSAINVEGYKTLKAGQTVTFSTEPGDRGMHAIDINPISSEQEEVQEITDEETLPTSN</sequence>
<evidence type="ECO:0000256" key="2">
    <source>
        <dbReference type="SAM" id="MobiDB-lite"/>
    </source>
</evidence>
<accession>X7E6G3</accession>
<dbReference type="SUPFAM" id="SSF50249">
    <property type="entry name" value="Nucleic acid-binding proteins"/>
    <property type="match status" value="1"/>
</dbReference>
<dbReference type="PROSITE" id="PS00352">
    <property type="entry name" value="CSD_1"/>
    <property type="match status" value="1"/>
</dbReference>
<organism evidence="4 5">
    <name type="scientific">Marinomonas ushuaiensis DSM 15871</name>
    <dbReference type="NCBI Taxonomy" id="1122207"/>
    <lineage>
        <taxon>Bacteria</taxon>
        <taxon>Pseudomonadati</taxon>
        <taxon>Pseudomonadota</taxon>
        <taxon>Gammaproteobacteria</taxon>
        <taxon>Oceanospirillales</taxon>
        <taxon>Oceanospirillaceae</taxon>
        <taxon>Marinomonas</taxon>
    </lineage>
</organism>
<dbReference type="InterPro" id="IPR011129">
    <property type="entry name" value="CSD"/>
</dbReference>
<dbReference type="GO" id="GO:0005829">
    <property type="term" value="C:cytosol"/>
    <property type="evidence" value="ECO:0007669"/>
    <property type="project" value="UniProtKB-ARBA"/>
</dbReference>
<dbReference type="OrthoDB" id="9810590at2"/>
<dbReference type="RefSeq" id="WP_036160978.1">
    <property type="nucleotide sequence ID" value="NZ_JAMB01000006.1"/>
</dbReference>
<dbReference type="InterPro" id="IPR012340">
    <property type="entry name" value="NA-bd_OB-fold"/>
</dbReference>
<dbReference type="InterPro" id="IPR019844">
    <property type="entry name" value="CSD_CS"/>
</dbReference>
<comment type="subcellular location">
    <subcellularLocation>
        <location evidence="1">Cytoplasm</location>
    </subcellularLocation>
</comment>
<evidence type="ECO:0000256" key="1">
    <source>
        <dbReference type="RuleBase" id="RU000408"/>
    </source>
</evidence>
<dbReference type="EMBL" id="JAMB01000006">
    <property type="protein sequence ID" value="ETX10776.1"/>
    <property type="molecule type" value="Genomic_DNA"/>
</dbReference>
<reference evidence="4 5" key="1">
    <citation type="submission" date="2014-01" db="EMBL/GenBank/DDBJ databases">
        <title>Marinomonas ushuaiensis DSM 15871 Genome Sequencing.</title>
        <authorList>
            <person name="Lai Q."/>
            <person name="Shao Z.S."/>
        </authorList>
    </citation>
    <scope>NUCLEOTIDE SEQUENCE [LARGE SCALE GENOMIC DNA]</scope>
    <source>
        <strain evidence="4 5">DSM 15871</strain>
    </source>
</reference>
<feature type="domain" description="CSD" evidence="3">
    <location>
        <begin position="1"/>
        <end position="66"/>
    </location>
</feature>
<dbReference type="STRING" id="1122207.MUS1_12430"/>
<evidence type="ECO:0000313" key="5">
    <source>
        <dbReference type="Proteomes" id="UP000054058"/>
    </source>
</evidence>
<proteinExistence type="predicted"/>
<dbReference type="PATRIC" id="fig|1122207.3.peg.1622"/>
<dbReference type="AlphaFoldDB" id="X7E6G3"/>
<evidence type="ECO:0000313" key="4">
    <source>
        <dbReference type="EMBL" id="ETX10776.1"/>
    </source>
</evidence>
<dbReference type="Proteomes" id="UP000054058">
    <property type="component" value="Unassembled WGS sequence"/>
</dbReference>
<feature type="compositionally biased region" description="Acidic residues" evidence="2">
    <location>
        <begin position="70"/>
        <end position="87"/>
    </location>
</feature>
<dbReference type="eggNOG" id="COG1278">
    <property type="taxonomic scope" value="Bacteria"/>
</dbReference>
<gene>
    <name evidence="4" type="ORF">MUS1_12430</name>
</gene>